<comment type="similarity">
    <text evidence="12">Belongs to the G-protein coupled receptor 1 family.</text>
</comment>
<accession>V8NJE9</accession>
<dbReference type="OrthoDB" id="5967130at2759"/>
<keyword evidence="4 12" id="KW-0812">Transmembrane</keyword>
<dbReference type="InterPro" id="IPR050516">
    <property type="entry name" value="Olfactory_GPCR"/>
</dbReference>
<dbReference type="InterPro" id="IPR017452">
    <property type="entry name" value="GPCR_Rhodpsn_7TM"/>
</dbReference>
<feature type="transmembrane region" description="Helical" evidence="13">
    <location>
        <begin position="258"/>
        <end position="280"/>
    </location>
</feature>
<feature type="transmembrane region" description="Helical" evidence="13">
    <location>
        <begin position="292"/>
        <end position="311"/>
    </location>
</feature>
<keyword evidence="2 13" id="KW-1003">Cell membrane</keyword>
<dbReference type="PROSITE" id="PS50262">
    <property type="entry name" value="G_PROTEIN_RECEP_F1_2"/>
    <property type="match status" value="1"/>
</dbReference>
<dbReference type="InterPro" id="IPR000276">
    <property type="entry name" value="GPCR_Rhodpsn"/>
</dbReference>
<comment type="caution">
    <text evidence="15">The sequence shown here is derived from an EMBL/GenBank/DDBJ whole genome shotgun (WGS) entry which is preliminary data.</text>
</comment>
<evidence type="ECO:0000256" key="10">
    <source>
        <dbReference type="ARBA" id="ARBA00023180"/>
    </source>
</evidence>
<dbReference type="PROSITE" id="PS00237">
    <property type="entry name" value="G_PROTEIN_RECEP_F1_1"/>
    <property type="match status" value="1"/>
</dbReference>
<evidence type="ECO:0000256" key="8">
    <source>
        <dbReference type="ARBA" id="ARBA00023136"/>
    </source>
</evidence>
<feature type="domain" description="G-protein coupled receptors family 1 profile" evidence="14">
    <location>
        <begin position="60"/>
        <end position="309"/>
    </location>
</feature>
<evidence type="ECO:0000313" key="15">
    <source>
        <dbReference type="EMBL" id="ETE61778.1"/>
    </source>
</evidence>
<dbReference type="SUPFAM" id="SSF81321">
    <property type="entry name" value="Family A G protein-coupled receptor-like"/>
    <property type="match status" value="1"/>
</dbReference>
<dbReference type="Pfam" id="PF13853">
    <property type="entry name" value="7tm_4"/>
    <property type="match status" value="1"/>
</dbReference>
<keyword evidence="10" id="KW-0325">Glycoprotein</keyword>
<keyword evidence="8 13" id="KW-0472">Membrane</keyword>
<dbReference type="Gene3D" id="1.20.1070.10">
    <property type="entry name" value="Rhodopsin 7-helix transmembrane proteins"/>
    <property type="match status" value="1"/>
</dbReference>
<evidence type="ECO:0000256" key="5">
    <source>
        <dbReference type="ARBA" id="ARBA00022725"/>
    </source>
</evidence>
<keyword evidence="7 12" id="KW-0297">G-protein coupled receptor</keyword>
<evidence type="ECO:0000256" key="1">
    <source>
        <dbReference type="ARBA" id="ARBA00004651"/>
    </source>
</evidence>
<keyword evidence="6 13" id="KW-1133">Transmembrane helix</keyword>
<name>V8NJE9_OPHHA</name>
<evidence type="ECO:0000256" key="2">
    <source>
        <dbReference type="ARBA" id="ARBA00022475"/>
    </source>
</evidence>
<keyword evidence="5 13" id="KW-0552">Olfaction</keyword>
<keyword evidence="9 12" id="KW-0675">Receptor</keyword>
<keyword evidence="16" id="KW-1185">Reference proteome</keyword>
<evidence type="ECO:0000256" key="12">
    <source>
        <dbReference type="RuleBase" id="RU000688"/>
    </source>
</evidence>
<feature type="transmembrane region" description="Helical" evidence="13">
    <location>
        <begin position="76"/>
        <end position="97"/>
    </location>
</feature>
<evidence type="ECO:0000259" key="14">
    <source>
        <dbReference type="PROSITE" id="PS50262"/>
    </source>
</evidence>
<evidence type="ECO:0000256" key="6">
    <source>
        <dbReference type="ARBA" id="ARBA00022989"/>
    </source>
</evidence>
<reference evidence="15 16" key="1">
    <citation type="journal article" date="2013" name="Proc. Natl. Acad. Sci. U.S.A.">
        <title>The king cobra genome reveals dynamic gene evolution and adaptation in the snake venom system.</title>
        <authorList>
            <person name="Vonk F.J."/>
            <person name="Casewell N.R."/>
            <person name="Henkel C.V."/>
            <person name="Heimberg A.M."/>
            <person name="Jansen H.J."/>
            <person name="McCleary R.J."/>
            <person name="Kerkkamp H.M."/>
            <person name="Vos R.A."/>
            <person name="Guerreiro I."/>
            <person name="Calvete J.J."/>
            <person name="Wuster W."/>
            <person name="Woods A.E."/>
            <person name="Logan J.M."/>
            <person name="Harrison R.A."/>
            <person name="Castoe T.A."/>
            <person name="de Koning A.P."/>
            <person name="Pollock D.D."/>
            <person name="Yandell M."/>
            <person name="Calderon D."/>
            <person name="Renjifo C."/>
            <person name="Currier R.B."/>
            <person name="Salgado D."/>
            <person name="Pla D."/>
            <person name="Sanz L."/>
            <person name="Hyder A.S."/>
            <person name="Ribeiro J.M."/>
            <person name="Arntzen J.W."/>
            <person name="van den Thillart G.E."/>
            <person name="Boetzer M."/>
            <person name="Pirovano W."/>
            <person name="Dirks R.P."/>
            <person name="Spaink H.P."/>
            <person name="Duboule D."/>
            <person name="McGlinn E."/>
            <person name="Kini R.M."/>
            <person name="Richardson M.K."/>
        </authorList>
    </citation>
    <scope>NUCLEOTIDE SEQUENCE</scope>
    <source>
        <tissue evidence="15">Blood</tissue>
    </source>
</reference>
<dbReference type="CDD" id="cd15911">
    <property type="entry name" value="7tmA_OR11A-like"/>
    <property type="match status" value="1"/>
</dbReference>
<dbReference type="PRINTS" id="PR00245">
    <property type="entry name" value="OLFACTORYR"/>
</dbReference>
<dbReference type="PANTHER" id="PTHR26452">
    <property type="entry name" value="OLFACTORY RECEPTOR"/>
    <property type="match status" value="1"/>
</dbReference>
<proteinExistence type="inferred from homology"/>
<dbReference type="PRINTS" id="PR00237">
    <property type="entry name" value="GPCRRHODOPSN"/>
</dbReference>
<feature type="transmembrane region" description="Helical" evidence="13">
    <location>
        <begin position="159"/>
        <end position="182"/>
    </location>
</feature>
<dbReference type="Proteomes" id="UP000018936">
    <property type="component" value="Unassembled WGS sequence"/>
</dbReference>
<evidence type="ECO:0000256" key="11">
    <source>
        <dbReference type="ARBA" id="ARBA00023224"/>
    </source>
</evidence>
<dbReference type="GO" id="GO:0004984">
    <property type="term" value="F:olfactory receptor activity"/>
    <property type="evidence" value="ECO:0007669"/>
    <property type="project" value="InterPro"/>
</dbReference>
<keyword evidence="3 13" id="KW-0716">Sensory transduction</keyword>
<sequence>MYCTMVYFIPLLDMDLLVAMMLGNQTKIDEFILLGFHEFYEFQTFLFLSFLVIYIVTMIGNFLIVMLVIFDEHLKVPMYFFLGSLSFLEICYSSNIFPRMLSALLTGNGTISFSNCFMQWYLCSSLVATECCLLCVMSYDRYLAICKPLHYLTTMNSQTCIHLTTSSWINGFAVFSILLILMLQQLTFCRSNEINHYFCDYFALLSISCSTTWLLEIMSYIVAAIFTLPPFLLTLLSYVYIIATVLKIPSATGRQKAFSTCSSHLVVVSIFYGSLMIAYMLPRTEKADVPKFSSFLYIALPPLANPFIYSLRNKEVKEALRNNIGRLILYKPTSPFRI</sequence>
<dbReference type="GO" id="GO:0005886">
    <property type="term" value="C:plasma membrane"/>
    <property type="evidence" value="ECO:0007669"/>
    <property type="project" value="UniProtKB-SubCell"/>
</dbReference>
<feature type="transmembrane region" description="Helical" evidence="13">
    <location>
        <begin position="45"/>
        <end position="70"/>
    </location>
</feature>
<dbReference type="FunFam" id="1.20.1070.10:FF:000010">
    <property type="entry name" value="Olfactory receptor"/>
    <property type="match status" value="1"/>
</dbReference>
<evidence type="ECO:0000256" key="13">
    <source>
        <dbReference type="RuleBase" id="RU363047"/>
    </source>
</evidence>
<protein>
    <recommendedName>
        <fullName evidence="13">Olfactory receptor</fullName>
    </recommendedName>
</protein>
<feature type="transmembrane region" description="Helical" evidence="13">
    <location>
        <begin position="221"/>
        <end position="246"/>
    </location>
</feature>
<feature type="non-terminal residue" evidence="15">
    <location>
        <position position="1"/>
    </location>
</feature>
<evidence type="ECO:0000256" key="7">
    <source>
        <dbReference type="ARBA" id="ARBA00023040"/>
    </source>
</evidence>
<evidence type="ECO:0000313" key="16">
    <source>
        <dbReference type="Proteomes" id="UP000018936"/>
    </source>
</evidence>
<feature type="transmembrane region" description="Helical" evidence="13">
    <location>
        <begin position="6"/>
        <end position="24"/>
    </location>
</feature>
<evidence type="ECO:0000256" key="3">
    <source>
        <dbReference type="ARBA" id="ARBA00022606"/>
    </source>
</evidence>
<keyword evidence="11 12" id="KW-0807">Transducer</keyword>
<organism evidence="15 16">
    <name type="scientific">Ophiophagus hannah</name>
    <name type="common">King cobra</name>
    <name type="synonym">Naja hannah</name>
    <dbReference type="NCBI Taxonomy" id="8665"/>
    <lineage>
        <taxon>Eukaryota</taxon>
        <taxon>Metazoa</taxon>
        <taxon>Chordata</taxon>
        <taxon>Craniata</taxon>
        <taxon>Vertebrata</taxon>
        <taxon>Euteleostomi</taxon>
        <taxon>Lepidosauria</taxon>
        <taxon>Squamata</taxon>
        <taxon>Bifurcata</taxon>
        <taxon>Unidentata</taxon>
        <taxon>Episquamata</taxon>
        <taxon>Toxicofera</taxon>
        <taxon>Serpentes</taxon>
        <taxon>Colubroidea</taxon>
        <taxon>Elapidae</taxon>
        <taxon>Elapinae</taxon>
        <taxon>Ophiophagus</taxon>
    </lineage>
</organism>
<dbReference type="InterPro" id="IPR000725">
    <property type="entry name" value="Olfact_rcpt"/>
</dbReference>
<dbReference type="AlphaFoldDB" id="V8NJE9"/>
<feature type="transmembrane region" description="Helical" evidence="13">
    <location>
        <begin position="118"/>
        <end position="139"/>
    </location>
</feature>
<evidence type="ECO:0000256" key="9">
    <source>
        <dbReference type="ARBA" id="ARBA00023170"/>
    </source>
</evidence>
<dbReference type="GO" id="GO:0004930">
    <property type="term" value="F:G protein-coupled receptor activity"/>
    <property type="evidence" value="ECO:0007669"/>
    <property type="project" value="UniProtKB-KW"/>
</dbReference>
<gene>
    <name evidence="15" type="primary">OR6C3</name>
    <name evidence="15" type="ORF">L345_12467</name>
</gene>
<dbReference type="EMBL" id="AZIM01003657">
    <property type="protein sequence ID" value="ETE61778.1"/>
    <property type="molecule type" value="Genomic_DNA"/>
</dbReference>
<comment type="subcellular location">
    <subcellularLocation>
        <location evidence="1 13">Cell membrane</location>
        <topology evidence="1 13">Multi-pass membrane protein</topology>
    </subcellularLocation>
</comment>
<evidence type="ECO:0000256" key="4">
    <source>
        <dbReference type="ARBA" id="ARBA00022692"/>
    </source>
</evidence>